<keyword evidence="8" id="KW-0472">Membrane</keyword>
<evidence type="ECO:0000256" key="2">
    <source>
        <dbReference type="ARBA" id="ARBA00004413"/>
    </source>
</evidence>
<dbReference type="Gene3D" id="1.10.220.30">
    <property type="match status" value="3"/>
</dbReference>
<dbReference type="NCBIfam" id="TIGR00207">
    <property type="entry name" value="fliG"/>
    <property type="match status" value="1"/>
</dbReference>
<gene>
    <name evidence="13" type="primary">fliG</name>
    <name evidence="13" type="ORF">PF021_04540</name>
</gene>
<reference evidence="13 14" key="1">
    <citation type="submission" date="2023-01" db="EMBL/GenBank/DDBJ databases">
        <title>Description of Helicobacter ibis sp. nov. isolated from faecal droppings of black-faced ibis (Theristicus melanopis).</title>
        <authorList>
            <person name="Lopez-Cantillo M."/>
            <person name="Vidal-Veuthey B."/>
            <person name="Mella A."/>
            <person name="De La Haba R."/>
            <person name="Collado L."/>
        </authorList>
    </citation>
    <scope>NUCLEOTIDE SEQUENCE [LARGE SCALE GENOMIC DNA]</scope>
    <source>
        <strain evidence="13 14">A82</strain>
    </source>
</reference>
<comment type="caution">
    <text evidence="13">The sequence shown here is derived from an EMBL/GenBank/DDBJ whole genome shotgun (WGS) entry which is preliminary data.</text>
</comment>
<dbReference type="InterPro" id="IPR032779">
    <property type="entry name" value="FliG_M"/>
</dbReference>
<dbReference type="SUPFAM" id="SSF48029">
    <property type="entry name" value="FliG"/>
    <property type="match status" value="2"/>
</dbReference>
<keyword evidence="13" id="KW-0969">Cilium</keyword>
<dbReference type="EMBL" id="JAQHXR010000002">
    <property type="protein sequence ID" value="MDA3968941.1"/>
    <property type="molecule type" value="Genomic_DNA"/>
</dbReference>
<name>A0ABT4VE11_9HELI</name>
<comment type="similarity">
    <text evidence="3">Belongs to the FliG family.</text>
</comment>
<keyword evidence="5" id="KW-1003">Cell membrane</keyword>
<keyword evidence="6" id="KW-0145">Chemotaxis</keyword>
<dbReference type="Pfam" id="PF14841">
    <property type="entry name" value="FliG_M"/>
    <property type="match status" value="1"/>
</dbReference>
<dbReference type="RefSeq" id="WP_271021231.1">
    <property type="nucleotide sequence ID" value="NZ_JAQHXR010000002.1"/>
</dbReference>
<keyword evidence="9" id="KW-0975">Bacterial flagellum</keyword>
<evidence type="ECO:0000259" key="11">
    <source>
        <dbReference type="Pfam" id="PF14841"/>
    </source>
</evidence>
<dbReference type="PRINTS" id="PR00954">
    <property type="entry name" value="FLGMOTORFLIG"/>
</dbReference>
<dbReference type="PIRSF" id="PIRSF003161">
    <property type="entry name" value="FliG"/>
    <property type="match status" value="1"/>
</dbReference>
<evidence type="ECO:0000256" key="7">
    <source>
        <dbReference type="ARBA" id="ARBA00022779"/>
    </source>
</evidence>
<evidence type="ECO:0000256" key="5">
    <source>
        <dbReference type="ARBA" id="ARBA00022475"/>
    </source>
</evidence>
<evidence type="ECO:0000256" key="3">
    <source>
        <dbReference type="ARBA" id="ARBA00010299"/>
    </source>
</evidence>
<feature type="domain" description="Flagellar motor switch protein FliG N-terminal" evidence="12">
    <location>
        <begin position="16"/>
        <end position="117"/>
    </location>
</feature>
<evidence type="ECO:0000259" key="10">
    <source>
        <dbReference type="Pfam" id="PF01706"/>
    </source>
</evidence>
<evidence type="ECO:0000256" key="9">
    <source>
        <dbReference type="ARBA" id="ARBA00023143"/>
    </source>
</evidence>
<evidence type="ECO:0000313" key="14">
    <source>
        <dbReference type="Proteomes" id="UP001210261"/>
    </source>
</evidence>
<dbReference type="Pfam" id="PF01706">
    <property type="entry name" value="FliG_C"/>
    <property type="match status" value="1"/>
</dbReference>
<feature type="domain" description="Flagellar motor switch protein FliG C-terminal" evidence="10">
    <location>
        <begin position="231"/>
        <end position="336"/>
    </location>
</feature>
<evidence type="ECO:0000256" key="1">
    <source>
        <dbReference type="ARBA" id="ARBA00004117"/>
    </source>
</evidence>
<evidence type="ECO:0000256" key="8">
    <source>
        <dbReference type="ARBA" id="ARBA00023136"/>
    </source>
</evidence>
<dbReference type="InterPro" id="IPR011002">
    <property type="entry name" value="FliG_a-hlx"/>
</dbReference>
<dbReference type="Proteomes" id="UP001210261">
    <property type="component" value="Unassembled WGS sequence"/>
</dbReference>
<feature type="domain" description="Flagellar motor switch protein FliG middle" evidence="11">
    <location>
        <begin position="128"/>
        <end position="201"/>
    </location>
</feature>
<comment type="subcellular location">
    <subcellularLocation>
        <location evidence="1">Bacterial flagellum basal body</location>
    </subcellularLocation>
    <subcellularLocation>
        <location evidence="2">Cell membrane</location>
        <topology evidence="2">Peripheral membrane protein</topology>
        <orientation evidence="2">Cytoplasmic side</orientation>
    </subcellularLocation>
</comment>
<organism evidence="13 14">
    <name type="scientific">Helicobacter ibis</name>
    <dbReference type="NCBI Taxonomy" id="2962633"/>
    <lineage>
        <taxon>Bacteria</taxon>
        <taxon>Pseudomonadati</taxon>
        <taxon>Campylobacterota</taxon>
        <taxon>Epsilonproteobacteria</taxon>
        <taxon>Campylobacterales</taxon>
        <taxon>Helicobacteraceae</taxon>
        <taxon>Helicobacter</taxon>
    </lineage>
</organism>
<dbReference type="Gene3D" id="1.20.5.2020">
    <property type="match status" value="1"/>
</dbReference>
<evidence type="ECO:0000256" key="4">
    <source>
        <dbReference type="ARBA" id="ARBA00021870"/>
    </source>
</evidence>
<evidence type="ECO:0000313" key="13">
    <source>
        <dbReference type="EMBL" id="MDA3968941.1"/>
    </source>
</evidence>
<accession>A0ABT4VE11</accession>
<proteinExistence type="inferred from homology"/>
<keyword evidence="14" id="KW-1185">Reference proteome</keyword>
<dbReference type="PANTHER" id="PTHR30534:SF0">
    <property type="entry name" value="FLAGELLAR MOTOR SWITCH PROTEIN FLIG"/>
    <property type="match status" value="1"/>
</dbReference>
<dbReference type="InterPro" id="IPR028263">
    <property type="entry name" value="FliG_N"/>
</dbReference>
<protein>
    <recommendedName>
        <fullName evidence="4">Flagellar motor switch protein FliG</fullName>
    </recommendedName>
</protein>
<dbReference type="InterPro" id="IPR000090">
    <property type="entry name" value="Flg_Motor_Flig"/>
</dbReference>
<sequence length="344" mass="38516">MPSISLSPRQQAQYDELSMSEKIAILLVQLGDEITGEIFSHLDLDSITEISKYIAQNSGVDKIIAAAILEEFYAIFQSNQYISTGGFEYAKELLYRTLGPEAAKKVLDKLAKSMQSSQNFAYLSRVRPQQLSDFIIHEHPQTIALILAHMDPTNAAETLNFFSDDLRAEIAIRMANLGDISPNVVKRVSTVLENKLESLTSYKVEVGGTRAVAEVFNRLGQKAAKATIAYIEQIDDQLAAAIKEMMFTFEDIEKLDNNAIREILKIVDKKDLLLALKASPEELKQKFMSNMSQRASEQFLEEMQFLGAVKVKEVEAAQRRIVESVQSLSEQGVIQIGEQEDTIE</sequence>
<dbReference type="InterPro" id="IPR023087">
    <property type="entry name" value="Flg_Motor_Flig_C"/>
</dbReference>
<dbReference type="PANTHER" id="PTHR30534">
    <property type="entry name" value="FLAGELLAR MOTOR SWITCH PROTEIN FLIG"/>
    <property type="match status" value="1"/>
</dbReference>
<keyword evidence="13" id="KW-0966">Cell projection</keyword>
<keyword evidence="7" id="KW-0283">Flagellar rotation</keyword>
<dbReference type="Pfam" id="PF14842">
    <property type="entry name" value="FliG_N"/>
    <property type="match status" value="1"/>
</dbReference>
<evidence type="ECO:0000259" key="12">
    <source>
        <dbReference type="Pfam" id="PF14842"/>
    </source>
</evidence>
<keyword evidence="13" id="KW-0282">Flagellum</keyword>
<evidence type="ECO:0000256" key="6">
    <source>
        <dbReference type="ARBA" id="ARBA00022500"/>
    </source>
</evidence>